<evidence type="ECO:0000313" key="2">
    <source>
        <dbReference type="Proteomes" id="UP000469952"/>
    </source>
</evidence>
<gene>
    <name evidence="1" type="ORF">GFV13_04895</name>
</gene>
<sequence length="87" mass="10430">MKLPRSEQETIVIFDVEVGKWHIDTTYPTHIRKYAELLGEIEEKTEDRLAGWIDEQYSSSFSVKKRRKLTDEQRKEYGERLKRSRGL</sequence>
<reference evidence="1 2" key="1">
    <citation type="submission" date="2019-10" db="EMBL/GenBank/DDBJ databases">
        <title>WGS of Leuconostoc mesenteroides.</title>
        <authorList>
            <person name="Melo Bolivar J."/>
            <person name="Marino-Ramirez L."/>
            <person name="Villamil Diaz L.M."/>
        </authorList>
    </citation>
    <scope>NUCLEOTIDE SEQUENCE [LARGE SCALE GENOMIC DNA]</scope>
    <source>
        <strain evidence="1 2">M11</strain>
    </source>
</reference>
<dbReference type="EMBL" id="WIPA01000006">
    <property type="protein sequence ID" value="MQR26629.1"/>
    <property type="molecule type" value="Genomic_DNA"/>
</dbReference>
<evidence type="ECO:0000313" key="1">
    <source>
        <dbReference type="EMBL" id="MQR26629.1"/>
    </source>
</evidence>
<name>A0A8B5R522_LEUME</name>
<comment type="caution">
    <text evidence="1">The sequence shown here is derived from an EMBL/GenBank/DDBJ whole genome shotgun (WGS) entry which is preliminary data.</text>
</comment>
<dbReference type="RefSeq" id="WP_050891398.1">
    <property type="nucleotide sequence ID" value="NZ_BCMO01000011.1"/>
</dbReference>
<organism evidence="1 2">
    <name type="scientific">Leuconostoc mesenteroides</name>
    <dbReference type="NCBI Taxonomy" id="1245"/>
    <lineage>
        <taxon>Bacteria</taxon>
        <taxon>Bacillati</taxon>
        <taxon>Bacillota</taxon>
        <taxon>Bacilli</taxon>
        <taxon>Lactobacillales</taxon>
        <taxon>Lactobacillaceae</taxon>
        <taxon>Leuconostoc</taxon>
    </lineage>
</organism>
<proteinExistence type="predicted"/>
<protein>
    <submittedName>
        <fullName evidence="1">Uncharacterized protein</fullName>
    </submittedName>
</protein>
<dbReference type="Proteomes" id="UP000469952">
    <property type="component" value="Unassembled WGS sequence"/>
</dbReference>
<dbReference type="AlphaFoldDB" id="A0A8B5R522"/>
<accession>A0A8B5R522</accession>